<dbReference type="InParanoid" id="A0A165BUX7"/>
<feature type="non-terminal residue" evidence="2">
    <location>
        <position position="96"/>
    </location>
</feature>
<evidence type="ECO:0000313" key="2">
    <source>
        <dbReference type="EMBL" id="KZT01700.1"/>
    </source>
</evidence>
<dbReference type="EMBL" id="KV427661">
    <property type="protein sequence ID" value="KZT01700.1"/>
    <property type="molecule type" value="Genomic_DNA"/>
</dbReference>
<organism evidence="2 3">
    <name type="scientific">Laetiporus sulphureus 93-53</name>
    <dbReference type="NCBI Taxonomy" id="1314785"/>
    <lineage>
        <taxon>Eukaryota</taxon>
        <taxon>Fungi</taxon>
        <taxon>Dikarya</taxon>
        <taxon>Basidiomycota</taxon>
        <taxon>Agaricomycotina</taxon>
        <taxon>Agaricomycetes</taxon>
        <taxon>Polyporales</taxon>
        <taxon>Laetiporus</taxon>
    </lineage>
</organism>
<dbReference type="AlphaFoldDB" id="A0A165BUX7"/>
<name>A0A165BUX7_9APHY</name>
<gene>
    <name evidence="2" type="ORF">LAESUDRAFT_730976</name>
</gene>
<proteinExistence type="predicted"/>
<keyword evidence="1" id="KW-0732">Signal</keyword>
<reference evidence="2 3" key="1">
    <citation type="journal article" date="2016" name="Mol. Biol. Evol.">
        <title>Comparative Genomics of Early-Diverging Mushroom-Forming Fungi Provides Insights into the Origins of Lignocellulose Decay Capabilities.</title>
        <authorList>
            <person name="Nagy L.G."/>
            <person name="Riley R."/>
            <person name="Tritt A."/>
            <person name="Adam C."/>
            <person name="Daum C."/>
            <person name="Floudas D."/>
            <person name="Sun H."/>
            <person name="Yadav J.S."/>
            <person name="Pangilinan J."/>
            <person name="Larsson K.H."/>
            <person name="Matsuura K."/>
            <person name="Barry K."/>
            <person name="Labutti K."/>
            <person name="Kuo R."/>
            <person name="Ohm R.A."/>
            <person name="Bhattacharya S.S."/>
            <person name="Shirouzu T."/>
            <person name="Yoshinaga Y."/>
            <person name="Martin F.M."/>
            <person name="Grigoriev I.V."/>
            <person name="Hibbett D.S."/>
        </authorList>
    </citation>
    <scope>NUCLEOTIDE SEQUENCE [LARGE SCALE GENOMIC DNA]</scope>
    <source>
        <strain evidence="2 3">93-53</strain>
    </source>
</reference>
<dbReference type="GeneID" id="63826971"/>
<sequence length="96" mass="10616">SHSRPTLMTWACWRLAPLSSSLLTTSSVPTRLFHTTSTFAWLLTSTIRPPPSPLYKASRSPSHSFCQHHSPRASPALLMPSACRPPAWFLAGWSTV</sequence>
<accession>A0A165BUX7</accession>
<keyword evidence="3" id="KW-1185">Reference proteome</keyword>
<evidence type="ECO:0000313" key="3">
    <source>
        <dbReference type="Proteomes" id="UP000076871"/>
    </source>
</evidence>
<protein>
    <recommendedName>
        <fullName evidence="4">REJ domain-containing protein</fullName>
    </recommendedName>
</protein>
<evidence type="ECO:0000256" key="1">
    <source>
        <dbReference type="SAM" id="SignalP"/>
    </source>
</evidence>
<dbReference type="RefSeq" id="XP_040759440.1">
    <property type="nucleotide sequence ID" value="XM_040909942.1"/>
</dbReference>
<feature type="chain" id="PRO_5007855773" description="REJ domain-containing protein" evidence="1">
    <location>
        <begin position="21"/>
        <end position="96"/>
    </location>
</feature>
<feature type="non-terminal residue" evidence="2">
    <location>
        <position position="1"/>
    </location>
</feature>
<evidence type="ECO:0008006" key="4">
    <source>
        <dbReference type="Google" id="ProtNLM"/>
    </source>
</evidence>
<dbReference type="Proteomes" id="UP000076871">
    <property type="component" value="Unassembled WGS sequence"/>
</dbReference>
<feature type="signal peptide" evidence="1">
    <location>
        <begin position="1"/>
        <end position="20"/>
    </location>
</feature>